<protein>
    <recommendedName>
        <fullName evidence="2">histidine kinase</fullName>
        <ecNumber evidence="2">2.7.13.3</ecNumber>
    </recommendedName>
</protein>
<dbReference type="Pfam" id="PF01584">
    <property type="entry name" value="CheW"/>
    <property type="match status" value="1"/>
</dbReference>
<dbReference type="Gene3D" id="2.30.30.40">
    <property type="entry name" value="SH3 Domains"/>
    <property type="match status" value="1"/>
</dbReference>
<keyword evidence="5" id="KW-0418">Kinase</keyword>
<dbReference type="EMBL" id="JAENIJ010000030">
    <property type="protein sequence ID" value="MBK1883907.1"/>
    <property type="molecule type" value="Genomic_DNA"/>
</dbReference>
<dbReference type="Gene3D" id="1.20.120.160">
    <property type="entry name" value="HPT domain"/>
    <property type="match status" value="1"/>
</dbReference>
<dbReference type="SMART" id="SM00448">
    <property type="entry name" value="REC"/>
    <property type="match status" value="1"/>
</dbReference>
<feature type="domain" description="Response regulatory" evidence="10">
    <location>
        <begin position="626"/>
        <end position="742"/>
    </location>
</feature>
<dbReference type="PANTHER" id="PTHR43395:SF1">
    <property type="entry name" value="CHEMOTAXIS PROTEIN CHEA"/>
    <property type="match status" value="1"/>
</dbReference>
<dbReference type="InterPro" id="IPR001789">
    <property type="entry name" value="Sig_transdc_resp-reg_receiver"/>
</dbReference>
<feature type="compositionally biased region" description="Low complexity" evidence="8">
    <location>
        <begin position="153"/>
        <end position="165"/>
    </location>
</feature>
<dbReference type="Pfam" id="PF00072">
    <property type="entry name" value="Response_reg"/>
    <property type="match status" value="1"/>
</dbReference>
<evidence type="ECO:0000256" key="5">
    <source>
        <dbReference type="ARBA" id="ARBA00022777"/>
    </source>
</evidence>
<dbReference type="GO" id="GO:0006935">
    <property type="term" value="P:chemotaxis"/>
    <property type="evidence" value="ECO:0007669"/>
    <property type="project" value="InterPro"/>
</dbReference>
<dbReference type="InterPro" id="IPR005467">
    <property type="entry name" value="His_kinase_dom"/>
</dbReference>
<dbReference type="Pfam" id="PF02518">
    <property type="entry name" value="HATPase_c"/>
    <property type="match status" value="1"/>
</dbReference>
<dbReference type="PROSITE" id="PS50110">
    <property type="entry name" value="RESPONSE_REGULATORY"/>
    <property type="match status" value="1"/>
</dbReference>
<dbReference type="InterPro" id="IPR002545">
    <property type="entry name" value="CheW-lke_dom"/>
</dbReference>
<dbReference type="SUPFAM" id="SSF52172">
    <property type="entry name" value="CheY-like"/>
    <property type="match status" value="1"/>
</dbReference>
<dbReference type="GO" id="GO:0005737">
    <property type="term" value="C:cytoplasm"/>
    <property type="evidence" value="ECO:0007669"/>
    <property type="project" value="InterPro"/>
</dbReference>
<dbReference type="InterPro" id="IPR036641">
    <property type="entry name" value="HPT_dom_sf"/>
</dbReference>
<reference evidence="13" key="1">
    <citation type="submission" date="2021-01" db="EMBL/GenBank/DDBJ databases">
        <title>Modified the classification status of verrucomicrobia.</title>
        <authorList>
            <person name="Feng X."/>
        </authorList>
    </citation>
    <scope>NUCLEOTIDE SEQUENCE</scope>
    <source>
        <strain evidence="13">KCTC 22041</strain>
    </source>
</reference>
<dbReference type="InterPro" id="IPR008207">
    <property type="entry name" value="Sig_transdc_His_kin_Hpt_dom"/>
</dbReference>
<feature type="domain" description="CheW-like" evidence="11">
    <location>
        <begin position="469"/>
        <end position="603"/>
    </location>
</feature>
<dbReference type="SMART" id="SM00073">
    <property type="entry name" value="HPT"/>
    <property type="match status" value="1"/>
</dbReference>
<dbReference type="PROSITE" id="PS50109">
    <property type="entry name" value="HIS_KIN"/>
    <property type="match status" value="1"/>
</dbReference>
<evidence type="ECO:0000259" key="10">
    <source>
        <dbReference type="PROSITE" id="PS50110"/>
    </source>
</evidence>
<dbReference type="InterPro" id="IPR003594">
    <property type="entry name" value="HATPase_dom"/>
</dbReference>
<dbReference type="SMART" id="SM01231">
    <property type="entry name" value="H-kinase_dim"/>
    <property type="match status" value="1"/>
</dbReference>
<dbReference type="CDD" id="cd00088">
    <property type="entry name" value="HPT"/>
    <property type="match status" value="1"/>
</dbReference>
<dbReference type="GO" id="GO:0000155">
    <property type="term" value="F:phosphorelay sensor kinase activity"/>
    <property type="evidence" value="ECO:0007669"/>
    <property type="project" value="InterPro"/>
</dbReference>
<dbReference type="InterPro" id="IPR004105">
    <property type="entry name" value="CheA-like_dim"/>
</dbReference>
<dbReference type="Pfam" id="PF01627">
    <property type="entry name" value="Hpt"/>
    <property type="match status" value="1"/>
</dbReference>
<dbReference type="InterPro" id="IPR036061">
    <property type="entry name" value="CheW-like_dom_sf"/>
</dbReference>
<dbReference type="Gene3D" id="3.30.565.10">
    <property type="entry name" value="Histidine kinase-like ATPase, C-terminal domain"/>
    <property type="match status" value="1"/>
</dbReference>
<evidence type="ECO:0000256" key="6">
    <source>
        <dbReference type="PROSITE-ProRule" id="PRU00110"/>
    </source>
</evidence>
<accession>A0A934S837</accession>
<organism evidence="13 14">
    <name type="scientific">Luteolibacter pohnpeiensis</name>
    <dbReference type="NCBI Taxonomy" id="454153"/>
    <lineage>
        <taxon>Bacteria</taxon>
        <taxon>Pseudomonadati</taxon>
        <taxon>Verrucomicrobiota</taxon>
        <taxon>Verrucomicrobiia</taxon>
        <taxon>Verrucomicrobiales</taxon>
        <taxon>Verrucomicrobiaceae</taxon>
        <taxon>Luteolibacter</taxon>
    </lineage>
</organism>
<name>A0A934S837_9BACT</name>
<dbReference type="InterPro" id="IPR051315">
    <property type="entry name" value="Bact_Chemotaxis_CheA"/>
</dbReference>
<proteinExistence type="predicted"/>
<sequence>MTPGSSSSGDLSGFSMTELFRIDADNQLTTLSEGLLALGSGVDASSVLEELMRAAHSIKGAARIVNVDAAVGIAHVMEDVFVSAQKNPGARFPQSRIDLMLKGTDLLRSVIFDTEPKPTAAEIAEFVRKCGLPADAEESSAPAPTPKPEPAKQELAAQEPQAAEASRSETQTRSVRIGSDNLDRLVSLAGENRITLNRANRFNKEAEEIATVQRSLLISLRGFAETFAGSPQAAEHLEDIRRKIAAAEDLAEQLRLGLDEYSFQISQLGNRLYTEALSCRMRPFADCVLSLKRLVRDLSRSLGKPCRLEVRGENTEVDRDILERLESTLTHLIRNALDHGIEPSHIRDAVGKDPQATITISAAHVSGRLVIRLSDDGRGIDPEYIRKEIVARGLISRVAASTLTFAEVMEFLFLPGFSMSNKVTEISGRGVGLDAVRSTAKALRGTIRVHSTLGAGTTFELSTPISQALARCLLVDIAGTPCALPLARIEGVANIPEEETHYTEGRQHCDWNGQRIGLINAAQVLEFEENQPLTSPLSVVIMSEAGKQFGVVVANFLGEEELLLQPLDSELGKIRDLAATSLMADGSPVLVLDDEDFLLSIRTLAGEGRLRVSKTDKHEDSDVAKHVLVVDDSLTVRELERKLLTERGYEVTTAVDGMDGLSTLREGKFDMVITDVDMPRMDGIELVEKIRANPHFRDLPVMIVSYKDRQEDRERGLEAGADYYLAKSSFHSDELARMVEQFIGPAYQS</sequence>
<dbReference type="Proteomes" id="UP000603141">
    <property type="component" value="Unassembled WGS sequence"/>
</dbReference>
<dbReference type="FunFam" id="3.30.565.10:FF:000016">
    <property type="entry name" value="Chemotaxis protein CheA, putative"/>
    <property type="match status" value="1"/>
</dbReference>
<keyword evidence="14" id="KW-1185">Reference proteome</keyword>
<feature type="domain" description="Histidine kinase" evidence="9">
    <location>
        <begin position="208"/>
        <end position="467"/>
    </location>
</feature>
<dbReference type="SUPFAM" id="SSF55874">
    <property type="entry name" value="ATPase domain of HSP90 chaperone/DNA topoisomerase II/histidine kinase"/>
    <property type="match status" value="1"/>
</dbReference>
<dbReference type="SUPFAM" id="SSF47226">
    <property type="entry name" value="Histidine-containing phosphotransfer domain, HPT domain"/>
    <property type="match status" value="1"/>
</dbReference>
<dbReference type="PROSITE" id="PS50894">
    <property type="entry name" value="HPT"/>
    <property type="match status" value="1"/>
</dbReference>
<dbReference type="AlphaFoldDB" id="A0A934S837"/>
<dbReference type="InterPro" id="IPR036890">
    <property type="entry name" value="HATPase_C_sf"/>
</dbReference>
<keyword evidence="4" id="KW-0808">Transferase</keyword>
<dbReference type="PRINTS" id="PR00344">
    <property type="entry name" value="BCTRLSENSOR"/>
</dbReference>
<feature type="domain" description="HPt" evidence="12">
    <location>
        <begin position="9"/>
        <end position="114"/>
    </location>
</feature>
<evidence type="ECO:0000313" key="14">
    <source>
        <dbReference type="Proteomes" id="UP000603141"/>
    </source>
</evidence>
<feature type="modified residue" description="Phosphohistidine" evidence="6">
    <location>
        <position position="56"/>
    </location>
</feature>
<evidence type="ECO:0000256" key="2">
    <source>
        <dbReference type="ARBA" id="ARBA00012438"/>
    </source>
</evidence>
<evidence type="ECO:0000256" key="3">
    <source>
        <dbReference type="ARBA" id="ARBA00022553"/>
    </source>
</evidence>
<keyword evidence="3 7" id="KW-0597">Phosphoprotein</keyword>
<evidence type="ECO:0000259" key="11">
    <source>
        <dbReference type="PROSITE" id="PS50851"/>
    </source>
</evidence>
<dbReference type="PANTHER" id="PTHR43395">
    <property type="entry name" value="SENSOR HISTIDINE KINASE CHEA"/>
    <property type="match status" value="1"/>
</dbReference>
<dbReference type="EC" id="2.7.13.3" evidence="2"/>
<evidence type="ECO:0000259" key="9">
    <source>
        <dbReference type="PROSITE" id="PS50109"/>
    </source>
</evidence>
<dbReference type="Gene3D" id="3.40.50.2300">
    <property type="match status" value="1"/>
</dbReference>
<feature type="region of interest" description="Disordered" evidence="8">
    <location>
        <begin position="134"/>
        <end position="176"/>
    </location>
</feature>
<dbReference type="InterPro" id="IPR011006">
    <property type="entry name" value="CheY-like_superfamily"/>
</dbReference>
<evidence type="ECO:0000256" key="4">
    <source>
        <dbReference type="ARBA" id="ARBA00022679"/>
    </source>
</evidence>
<evidence type="ECO:0000256" key="1">
    <source>
        <dbReference type="ARBA" id="ARBA00000085"/>
    </source>
</evidence>
<evidence type="ECO:0000256" key="8">
    <source>
        <dbReference type="SAM" id="MobiDB-lite"/>
    </source>
</evidence>
<evidence type="ECO:0000259" key="12">
    <source>
        <dbReference type="PROSITE" id="PS50894"/>
    </source>
</evidence>
<dbReference type="RefSeq" id="WP_200272533.1">
    <property type="nucleotide sequence ID" value="NZ_JAENIJ010000030.1"/>
</dbReference>
<feature type="modified residue" description="4-aspartylphosphate" evidence="7">
    <location>
        <position position="675"/>
    </location>
</feature>
<dbReference type="PROSITE" id="PS50851">
    <property type="entry name" value="CHEW"/>
    <property type="match status" value="1"/>
</dbReference>
<dbReference type="SMART" id="SM00387">
    <property type="entry name" value="HATPase_c"/>
    <property type="match status" value="1"/>
</dbReference>
<comment type="caution">
    <text evidence="13">The sequence shown here is derived from an EMBL/GenBank/DDBJ whole genome shotgun (WGS) entry which is preliminary data.</text>
</comment>
<gene>
    <name evidence="13" type="ORF">JIN85_15925</name>
</gene>
<dbReference type="InterPro" id="IPR004358">
    <property type="entry name" value="Sig_transdc_His_kin-like_C"/>
</dbReference>
<dbReference type="SUPFAM" id="SSF50341">
    <property type="entry name" value="CheW-like"/>
    <property type="match status" value="1"/>
</dbReference>
<evidence type="ECO:0000256" key="7">
    <source>
        <dbReference type="PROSITE-ProRule" id="PRU00169"/>
    </source>
</evidence>
<comment type="catalytic activity">
    <reaction evidence="1">
        <text>ATP + protein L-histidine = ADP + protein N-phospho-L-histidine.</text>
        <dbReference type="EC" id="2.7.13.3"/>
    </reaction>
</comment>
<evidence type="ECO:0000313" key="13">
    <source>
        <dbReference type="EMBL" id="MBK1883907.1"/>
    </source>
</evidence>
<dbReference type="SMART" id="SM00260">
    <property type="entry name" value="CheW"/>
    <property type="match status" value="1"/>
</dbReference>